<dbReference type="InterPro" id="IPR036890">
    <property type="entry name" value="HATPase_C_sf"/>
</dbReference>
<dbReference type="Gene3D" id="3.30.565.10">
    <property type="entry name" value="Histidine kinase-like ATPase, C-terminal domain"/>
    <property type="match status" value="1"/>
</dbReference>
<keyword evidence="5 9" id="KW-0418">Kinase</keyword>
<dbReference type="GO" id="GO:0005886">
    <property type="term" value="C:plasma membrane"/>
    <property type="evidence" value="ECO:0007669"/>
    <property type="project" value="TreeGrafter"/>
</dbReference>
<feature type="domain" description="Histidine kinase/HSP90-like ATPase" evidence="8">
    <location>
        <begin position="172"/>
        <end position="286"/>
    </location>
</feature>
<evidence type="ECO:0000313" key="10">
    <source>
        <dbReference type="Proteomes" id="UP000676325"/>
    </source>
</evidence>
<evidence type="ECO:0000256" key="7">
    <source>
        <dbReference type="SAM" id="Phobius"/>
    </source>
</evidence>
<comment type="catalytic activity">
    <reaction evidence="1">
        <text>ATP + protein L-histidine = ADP + protein N-phospho-L-histidine.</text>
        <dbReference type="EC" id="2.7.13.3"/>
    </reaction>
</comment>
<keyword evidence="10" id="KW-1185">Reference proteome</keyword>
<evidence type="ECO:0000256" key="3">
    <source>
        <dbReference type="ARBA" id="ARBA00022553"/>
    </source>
</evidence>
<keyword evidence="7" id="KW-0472">Membrane</keyword>
<dbReference type="PANTHER" id="PTHR45436:SF5">
    <property type="entry name" value="SENSOR HISTIDINE KINASE TRCS"/>
    <property type="match status" value="1"/>
</dbReference>
<organism evidence="9 10">
    <name type="scientific">Actinospica acidithermotolerans</name>
    <dbReference type="NCBI Taxonomy" id="2828514"/>
    <lineage>
        <taxon>Bacteria</taxon>
        <taxon>Bacillati</taxon>
        <taxon>Actinomycetota</taxon>
        <taxon>Actinomycetes</taxon>
        <taxon>Catenulisporales</taxon>
        <taxon>Actinospicaceae</taxon>
        <taxon>Actinospica</taxon>
    </lineage>
</organism>
<evidence type="ECO:0000259" key="8">
    <source>
        <dbReference type="SMART" id="SM00387"/>
    </source>
</evidence>
<dbReference type="GO" id="GO:0000160">
    <property type="term" value="P:phosphorelay signal transduction system"/>
    <property type="evidence" value="ECO:0007669"/>
    <property type="project" value="TreeGrafter"/>
</dbReference>
<evidence type="ECO:0000313" key="9">
    <source>
        <dbReference type="EMBL" id="MBR7826761.1"/>
    </source>
</evidence>
<gene>
    <name evidence="9" type="ORF">KDK95_10645</name>
</gene>
<evidence type="ECO:0000256" key="4">
    <source>
        <dbReference type="ARBA" id="ARBA00022679"/>
    </source>
</evidence>
<evidence type="ECO:0000256" key="6">
    <source>
        <dbReference type="SAM" id="MobiDB-lite"/>
    </source>
</evidence>
<dbReference type="Pfam" id="PF02518">
    <property type="entry name" value="HATPase_c"/>
    <property type="match status" value="1"/>
</dbReference>
<name>A0A941E805_9ACTN</name>
<comment type="caution">
    <text evidence="9">The sequence shown here is derived from an EMBL/GenBank/DDBJ whole genome shotgun (WGS) entry which is preliminary data.</text>
</comment>
<dbReference type="InterPro" id="IPR003594">
    <property type="entry name" value="HATPase_dom"/>
</dbReference>
<proteinExistence type="predicted"/>
<feature type="region of interest" description="Disordered" evidence="6">
    <location>
        <begin position="289"/>
        <end position="346"/>
    </location>
</feature>
<evidence type="ECO:0000256" key="1">
    <source>
        <dbReference type="ARBA" id="ARBA00000085"/>
    </source>
</evidence>
<dbReference type="GO" id="GO:0004673">
    <property type="term" value="F:protein histidine kinase activity"/>
    <property type="evidence" value="ECO:0007669"/>
    <property type="project" value="UniProtKB-EC"/>
</dbReference>
<evidence type="ECO:0000256" key="2">
    <source>
        <dbReference type="ARBA" id="ARBA00012438"/>
    </source>
</evidence>
<dbReference type="SMART" id="SM00387">
    <property type="entry name" value="HATPase_c"/>
    <property type="match status" value="1"/>
</dbReference>
<dbReference type="PANTHER" id="PTHR45436">
    <property type="entry name" value="SENSOR HISTIDINE KINASE YKOH"/>
    <property type="match status" value="1"/>
</dbReference>
<protein>
    <recommendedName>
        <fullName evidence="2">histidine kinase</fullName>
        <ecNumber evidence="2">2.7.13.3</ecNumber>
    </recommendedName>
</protein>
<sequence>MLFTRSTADSAHLTTAPVLTATLAFLAGFAVAAYAAWLRGRRIRARYEAELDEATRLRPNGDPRESARRAFVNLARRIQALVDQQLRELRDMESRHGADADVFGDLLHVDHGTALIGRLADSLAVLGGERPERRWPRPIPVLGVLRGAMARITEYPRVDIGRLPEHSVVDGACAEPLIHALAELLDNATRYSPPEARVEVSAYEVPNGLVIDVLDAGIGMGPNTLGRADLALRTETIGFELSALGETPQLGLAVVGKLARAAGFEVTLQRAGDVGIRASIRVPEVLLRGAPDPRPEVRSAPEAGQPAPARPRPAHRGPRSAEPAEVTGQGLPRRRRYDPAAEVVEP</sequence>
<accession>A0A941E805</accession>
<keyword evidence="4" id="KW-0808">Transferase</keyword>
<reference evidence="9" key="1">
    <citation type="submission" date="2021-04" db="EMBL/GenBank/DDBJ databases">
        <title>Genome based classification of Actinospica acidithermotolerans sp. nov., an actinobacterium isolated from an Indonesian hot spring.</title>
        <authorList>
            <person name="Kusuma A.B."/>
            <person name="Putra K.E."/>
            <person name="Nafisah S."/>
            <person name="Loh J."/>
            <person name="Nouioui I."/>
            <person name="Goodfellow M."/>
        </authorList>
    </citation>
    <scope>NUCLEOTIDE SEQUENCE</scope>
    <source>
        <strain evidence="9">MGRD01-02</strain>
    </source>
</reference>
<dbReference type="EC" id="2.7.13.3" evidence="2"/>
<dbReference type="EMBL" id="JAGSOH010000022">
    <property type="protein sequence ID" value="MBR7826761.1"/>
    <property type="molecule type" value="Genomic_DNA"/>
</dbReference>
<keyword evidence="7" id="KW-1133">Transmembrane helix</keyword>
<evidence type="ECO:0000256" key="5">
    <source>
        <dbReference type="ARBA" id="ARBA00022777"/>
    </source>
</evidence>
<feature type="transmembrane region" description="Helical" evidence="7">
    <location>
        <begin position="16"/>
        <end position="37"/>
    </location>
</feature>
<dbReference type="InterPro" id="IPR050428">
    <property type="entry name" value="TCS_sensor_his_kinase"/>
</dbReference>
<keyword evidence="3" id="KW-0597">Phosphoprotein</keyword>
<dbReference type="Proteomes" id="UP000676325">
    <property type="component" value="Unassembled WGS sequence"/>
</dbReference>
<dbReference type="SUPFAM" id="SSF55874">
    <property type="entry name" value="ATPase domain of HSP90 chaperone/DNA topoisomerase II/histidine kinase"/>
    <property type="match status" value="1"/>
</dbReference>
<dbReference type="RefSeq" id="WP_212517905.1">
    <property type="nucleotide sequence ID" value="NZ_JAGSOH010000022.1"/>
</dbReference>
<dbReference type="AlphaFoldDB" id="A0A941E805"/>
<keyword evidence="7" id="KW-0812">Transmembrane</keyword>